<gene>
    <name evidence="1" type="ORF">AXG93_2587s1580</name>
</gene>
<dbReference type="AlphaFoldDB" id="A0A176WSC1"/>
<dbReference type="Proteomes" id="UP000077202">
    <property type="component" value="Unassembled WGS sequence"/>
</dbReference>
<reference evidence="1" key="1">
    <citation type="submission" date="2016-03" db="EMBL/GenBank/DDBJ databases">
        <title>Mechanisms controlling the formation of the plant cell surface in tip-growing cells are functionally conserved among land plants.</title>
        <authorList>
            <person name="Honkanen S."/>
            <person name="Jones V.A."/>
            <person name="Morieri G."/>
            <person name="Champion C."/>
            <person name="Hetherington A.J."/>
            <person name="Kelly S."/>
            <person name="Saint-Marcoux D."/>
            <person name="Proust H."/>
            <person name="Prescott H."/>
            <person name="Dolan L."/>
        </authorList>
    </citation>
    <scope>NUCLEOTIDE SEQUENCE [LARGE SCALE GENOMIC DNA]</scope>
    <source>
        <tissue evidence="1">Whole gametophyte</tissue>
    </source>
</reference>
<organism evidence="1 2">
    <name type="scientific">Marchantia polymorpha subsp. ruderalis</name>
    <dbReference type="NCBI Taxonomy" id="1480154"/>
    <lineage>
        <taxon>Eukaryota</taxon>
        <taxon>Viridiplantae</taxon>
        <taxon>Streptophyta</taxon>
        <taxon>Embryophyta</taxon>
        <taxon>Marchantiophyta</taxon>
        <taxon>Marchantiopsida</taxon>
        <taxon>Marchantiidae</taxon>
        <taxon>Marchantiales</taxon>
        <taxon>Marchantiaceae</taxon>
        <taxon>Marchantia</taxon>
    </lineage>
</organism>
<evidence type="ECO:0000313" key="1">
    <source>
        <dbReference type="EMBL" id="OAE35443.1"/>
    </source>
</evidence>
<proteinExistence type="predicted"/>
<evidence type="ECO:0000313" key="2">
    <source>
        <dbReference type="Proteomes" id="UP000077202"/>
    </source>
</evidence>
<keyword evidence="2" id="KW-1185">Reference proteome</keyword>
<name>A0A176WSC1_MARPO</name>
<protein>
    <submittedName>
        <fullName evidence="1">Uncharacterized protein</fullName>
    </submittedName>
</protein>
<sequence>MSSSVLSAGEQASGGRIGDAQVGIVDIGILVNTYDQLRKLFNYDLLTPNVVTYCAKGTRPEVEQVTKYCDSIPFA</sequence>
<dbReference type="EMBL" id="LVLJ01000172">
    <property type="protein sequence ID" value="OAE35443.1"/>
    <property type="molecule type" value="Genomic_DNA"/>
</dbReference>
<comment type="caution">
    <text evidence="1">The sequence shown here is derived from an EMBL/GenBank/DDBJ whole genome shotgun (WGS) entry which is preliminary data.</text>
</comment>
<accession>A0A176WSC1</accession>